<dbReference type="Proteomes" id="UP001501509">
    <property type="component" value="Unassembled WGS sequence"/>
</dbReference>
<dbReference type="EMBL" id="BAAATD010000006">
    <property type="protein sequence ID" value="GAA2608646.1"/>
    <property type="molecule type" value="Genomic_DNA"/>
</dbReference>
<accession>A0ABN3Q2R3</accession>
<reference evidence="1 2" key="1">
    <citation type="journal article" date="2019" name="Int. J. Syst. Evol. Microbiol.">
        <title>The Global Catalogue of Microorganisms (GCM) 10K type strain sequencing project: providing services to taxonomists for standard genome sequencing and annotation.</title>
        <authorList>
            <consortium name="The Broad Institute Genomics Platform"/>
            <consortium name="The Broad Institute Genome Sequencing Center for Infectious Disease"/>
            <person name="Wu L."/>
            <person name="Ma J."/>
        </authorList>
    </citation>
    <scope>NUCLEOTIDE SEQUENCE [LARGE SCALE GENOMIC DNA]</scope>
    <source>
        <strain evidence="1 2">JCM 6833</strain>
    </source>
</reference>
<sequence>MPAIRSLGIPHTHPSAKLSDLNTLTTLMSAAAALPPPMNESEIRDLNALTAAAPAVRALAPRRR</sequence>
<protein>
    <submittedName>
        <fullName evidence="1">Uncharacterized protein</fullName>
    </submittedName>
</protein>
<evidence type="ECO:0000313" key="2">
    <source>
        <dbReference type="Proteomes" id="UP001501509"/>
    </source>
</evidence>
<gene>
    <name evidence="1" type="ORF">GCM10010411_48590</name>
</gene>
<organism evidence="1 2">
    <name type="scientific">Actinomadura fulvescens</name>
    <dbReference type="NCBI Taxonomy" id="46160"/>
    <lineage>
        <taxon>Bacteria</taxon>
        <taxon>Bacillati</taxon>
        <taxon>Actinomycetota</taxon>
        <taxon>Actinomycetes</taxon>
        <taxon>Streptosporangiales</taxon>
        <taxon>Thermomonosporaceae</taxon>
        <taxon>Actinomadura</taxon>
    </lineage>
</organism>
<name>A0ABN3Q2R3_9ACTN</name>
<proteinExistence type="predicted"/>
<comment type="caution">
    <text evidence="1">The sequence shown here is derived from an EMBL/GenBank/DDBJ whole genome shotgun (WGS) entry which is preliminary data.</text>
</comment>
<keyword evidence="2" id="KW-1185">Reference proteome</keyword>
<evidence type="ECO:0000313" key="1">
    <source>
        <dbReference type="EMBL" id="GAA2608646.1"/>
    </source>
</evidence>